<sequence length="112" mass="12887">MQKYPKGTLVEIVKHEWRQDLIGKQFAVEDTQVGNLIVGKASTQRVLTNVLMYRTPFMSARPSGNNRNIWLTEEYLRPVRGDYPEDEGFEFDESKLVWTPTVIVEDGEALVV</sequence>
<name>A0A2H5BGH4_9CAUD</name>
<accession>A0A2H5BGH4</accession>
<gene>
    <name evidence="1" type="ORF">CETO_84</name>
</gene>
<organism evidence="1 2">
    <name type="scientific">Vibrio phage Ceto</name>
    <dbReference type="NCBI Taxonomy" id="2570300"/>
    <lineage>
        <taxon>Viruses</taxon>
        <taxon>Duplodnaviria</taxon>
        <taxon>Heunggongvirae</taxon>
        <taxon>Uroviricota</taxon>
        <taxon>Caudoviricetes</taxon>
        <taxon>Demerecviridae</taxon>
        <taxon>Ermolyevavirinae</taxon>
        <taxon>Cetovirus</taxon>
        <taxon>Cetovirus ceto</taxon>
    </lineage>
</organism>
<keyword evidence="2" id="KW-1185">Reference proteome</keyword>
<proteinExistence type="predicted"/>
<dbReference type="Proteomes" id="UP000240819">
    <property type="component" value="Segment"/>
</dbReference>
<dbReference type="EMBL" id="MG649966">
    <property type="protein sequence ID" value="AUG85091.1"/>
    <property type="molecule type" value="Genomic_DNA"/>
</dbReference>
<reference evidence="1 2" key="1">
    <citation type="submission" date="2017-12" db="EMBL/GenBank/DDBJ databases">
        <authorList>
            <person name="Lestochi C.V."/>
            <person name="Miller K.C."/>
            <person name="Miller J.S."/>
            <person name="Stanton M.L."/>
            <person name="Broussard G.W."/>
        </authorList>
    </citation>
    <scope>NUCLEOTIDE SEQUENCE [LARGE SCALE GENOMIC DNA]</scope>
</reference>
<evidence type="ECO:0000313" key="2">
    <source>
        <dbReference type="Proteomes" id="UP000240819"/>
    </source>
</evidence>
<evidence type="ECO:0000313" key="1">
    <source>
        <dbReference type="EMBL" id="AUG85091.1"/>
    </source>
</evidence>
<protein>
    <submittedName>
        <fullName evidence="1">Uncharacterized protein</fullName>
    </submittedName>
</protein>